<name>A0A7Y9I944_9ACTN</name>
<dbReference type="EMBL" id="JACCBU010000001">
    <property type="protein sequence ID" value="NYE72293.1"/>
    <property type="molecule type" value="Genomic_DNA"/>
</dbReference>
<dbReference type="Proteomes" id="UP000569914">
    <property type="component" value="Unassembled WGS sequence"/>
</dbReference>
<dbReference type="RefSeq" id="WP_179752996.1">
    <property type="nucleotide sequence ID" value="NZ_JACCBU010000001.1"/>
</dbReference>
<gene>
    <name evidence="4" type="ORF">BKA15_003622</name>
</gene>
<dbReference type="SUPFAM" id="SSF51735">
    <property type="entry name" value="NAD(P)-binding Rossmann-fold domains"/>
    <property type="match status" value="1"/>
</dbReference>
<protein>
    <submittedName>
        <fullName evidence="4">NAD(P)-dependent dehydrogenase (Short-subunit alcohol dehydrogenase family)</fullName>
    </submittedName>
</protein>
<keyword evidence="5" id="KW-1185">Reference proteome</keyword>
<accession>A0A7Y9I944</accession>
<evidence type="ECO:0000313" key="4">
    <source>
        <dbReference type="EMBL" id="NYE72293.1"/>
    </source>
</evidence>
<sequence length="296" mass="31423">MRDISGRTVFITGGAQGIGLGMARAFVEAGANVALADLDEARVSAAAAELNDLTGRPEAAAGYRLDVRDRAAYGRVIDEVEQRFGPIEVLCNNAGLGTLAKAGDLSWDNWDLVLGVNLGGVVNGVQLVLPRMIARGGPGHIVNTASGAGLIASPNLTYATSKFAVVGLSESLRQQPELTENGIGVTVLCPGFVATDVIRNSARIEGREDDPRVAVAETLLKERGLSPDEVGRQVLDAVRSGELYVITDRYIAPVLEQRFQLIFDALPSETERDRELAPDIKTRLATLVPPLVGADR</sequence>
<dbReference type="PRINTS" id="PR00081">
    <property type="entry name" value="GDHRDH"/>
</dbReference>
<dbReference type="FunFam" id="3.40.50.720:FF:000084">
    <property type="entry name" value="Short-chain dehydrogenase reductase"/>
    <property type="match status" value="1"/>
</dbReference>
<dbReference type="CDD" id="cd05233">
    <property type="entry name" value="SDR_c"/>
    <property type="match status" value="1"/>
</dbReference>
<reference evidence="4 5" key="1">
    <citation type="submission" date="2020-07" db="EMBL/GenBank/DDBJ databases">
        <title>Sequencing the genomes of 1000 actinobacteria strains.</title>
        <authorList>
            <person name="Klenk H.-P."/>
        </authorList>
    </citation>
    <scope>NUCLEOTIDE SEQUENCE [LARGE SCALE GENOMIC DNA]</scope>
    <source>
        <strain evidence="4 5">DSM 22083</strain>
    </source>
</reference>
<dbReference type="InterPro" id="IPR020904">
    <property type="entry name" value="Sc_DH/Rdtase_CS"/>
</dbReference>
<dbReference type="PRINTS" id="PR00080">
    <property type="entry name" value="SDRFAMILY"/>
</dbReference>
<organism evidence="4 5">
    <name type="scientific">Microlunatus parietis</name>
    <dbReference type="NCBI Taxonomy" id="682979"/>
    <lineage>
        <taxon>Bacteria</taxon>
        <taxon>Bacillati</taxon>
        <taxon>Actinomycetota</taxon>
        <taxon>Actinomycetes</taxon>
        <taxon>Propionibacteriales</taxon>
        <taxon>Propionibacteriaceae</taxon>
        <taxon>Microlunatus</taxon>
    </lineage>
</organism>
<comment type="similarity">
    <text evidence="1 3">Belongs to the short-chain dehydrogenases/reductases (SDR) family.</text>
</comment>
<dbReference type="GO" id="GO:0016491">
    <property type="term" value="F:oxidoreductase activity"/>
    <property type="evidence" value="ECO:0007669"/>
    <property type="project" value="UniProtKB-KW"/>
</dbReference>
<comment type="caution">
    <text evidence="4">The sequence shown here is derived from an EMBL/GenBank/DDBJ whole genome shotgun (WGS) entry which is preliminary data.</text>
</comment>
<evidence type="ECO:0000256" key="1">
    <source>
        <dbReference type="ARBA" id="ARBA00006484"/>
    </source>
</evidence>
<evidence type="ECO:0000256" key="2">
    <source>
        <dbReference type="ARBA" id="ARBA00023002"/>
    </source>
</evidence>
<evidence type="ECO:0000313" key="5">
    <source>
        <dbReference type="Proteomes" id="UP000569914"/>
    </source>
</evidence>
<dbReference type="Gene3D" id="3.40.50.720">
    <property type="entry name" value="NAD(P)-binding Rossmann-like Domain"/>
    <property type="match status" value="1"/>
</dbReference>
<dbReference type="InterPro" id="IPR036291">
    <property type="entry name" value="NAD(P)-bd_dom_sf"/>
</dbReference>
<proteinExistence type="inferred from homology"/>
<dbReference type="Pfam" id="PF00106">
    <property type="entry name" value="adh_short"/>
    <property type="match status" value="1"/>
</dbReference>
<dbReference type="InterPro" id="IPR002347">
    <property type="entry name" value="SDR_fam"/>
</dbReference>
<dbReference type="PANTHER" id="PTHR43391">
    <property type="entry name" value="RETINOL DEHYDROGENASE-RELATED"/>
    <property type="match status" value="1"/>
</dbReference>
<dbReference type="PROSITE" id="PS00061">
    <property type="entry name" value="ADH_SHORT"/>
    <property type="match status" value="1"/>
</dbReference>
<evidence type="ECO:0000256" key="3">
    <source>
        <dbReference type="RuleBase" id="RU000363"/>
    </source>
</evidence>
<dbReference type="AlphaFoldDB" id="A0A7Y9I944"/>
<dbReference type="PANTHER" id="PTHR43391:SF26">
    <property type="entry name" value="BLL7251 PROTEIN"/>
    <property type="match status" value="1"/>
</dbReference>
<keyword evidence="2" id="KW-0560">Oxidoreductase</keyword>